<keyword evidence="4 5" id="KW-0720">Serine protease</keyword>
<sequence>MSAKTFAAPDRSALYTAAFDEAIRSGKDVALHPEKGREFLYRPGQLLTIPEDAARVIEKLRRSGFAVERGREFAGMVRLLLKNNSRDIPAIVRLLRDPATWPGERTPFTQPHHVSVGHGGNMHGHPGGPPRVATALPDPDPGDGRGRGVVVAVLDTGVSATAGADHPAWLGGSFVPRADEVDAAYAHDDVFALEGGHGTFVAGVVRQAAPSVRVDPERALLPSGLGDEEMFAAALASFDERPVHVVSASLGCSTQDDVASEPMRRALAALPKDVVVVASAGNQGTTRPSWPAALPGVVGVAAIAEERDGSRSPACYSNHGHWVDACAVGNRTSTYLKGRWVLPGDPTVDVFDRWAYWLGTSFAAPHVSGRIAATMTQLGLTALQARDHLLAGTEFFPGYGVAVD</sequence>
<proteinExistence type="inferred from homology"/>
<reference evidence="8" key="1">
    <citation type="submission" date="2017-09" db="EMBL/GenBank/DDBJ databases">
        <title>Complete Genome Sequence of ansamitocin-producing Bacterium Actinosynnema pretiosum X47.</title>
        <authorList>
            <person name="Cao G."/>
            <person name="Zong G."/>
            <person name="Zhong C."/>
            <person name="Fu J."/>
        </authorList>
    </citation>
    <scope>NUCLEOTIDE SEQUENCE [LARGE SCALE GENOMIC DNA]</scope>
    <source>
        <strain evidence="8">X47</strain>
    </source>
</reference>
<dbReference type="InterPro" id="IPR000209">
    <property type="entry name" value="Peptidase_S8/S53_dom"/>
</dbReference>
<evidence type="ECO:0000256" key="5">
    <source>
        <dbReference type="PROSITE-ProRule" id="PRU01240"/>
    </source>
</evidence>
<dbReference type="Gene3D" id="3.40.50.200">
    <property type="entry name" value="Peptidase S8/S53 domain"/>
    <property type="match status" value="1"/>
</dbReference>
<dbReference type="PANTHER" id="PTHR43806:SF11">
    <property type="entry name" value="CEREVISIN-RELATED"/>
    <property type="match status" value="1"/>
</dbReference>
<dbReference type="KEGG" id="apre:CNX65_26950"/>
<dbReference type="EMBL" id="CP023445">
    <property type="protein sequence ID" value="ATE56466.1"/>
    <property type="molecule type" value="Genomic_DNA"/>
</dbReference>
<dbReference type="RefSeq" id="WP_096496255.1">
    <property type="nucleotide sequence ID" value="NZ_CP023445.1"/>
</dbReference>
<keyword evidence="3 5" id="KW-0378">Hydrolase</keyword>
<feature type="compositionally biased region" description="Gly residues" evidence="6">
    <location>
        <begin position="117"/>
        <end position="126"/>
    </location>
</feature>
<organism evidence="8 9">
    <name type="scientific">Actinosynnema pretiosum</name>
    <dbReference type="NCBI Taxonomy" id="42197"/>
    <lineage>
        <taxon>Bacteria</taxon>
        <taxon>Bacillati</taxon>
        <taxon>Actinomycetota</taxon>
        <taxon>Actinomycetes</taxon>
        <taxon>Pseudonocardiales</taxon>
        <taxon>Pseudonocardiaceae</taxon>
        <taxon>Actinosynnema</taxon>
    </lineage>
</organism>
<evidence type="ECO:0000256" key="1">
    <source>
        <dbReference type="ARBA" id="ARBA00011073"/>
    </source>
</evidence>
<dbReference type="PROSITE" id="PS00138">
    <property type="entry name" value="SUBTILASE_SER"/>
    <property type="match status" value="1"/>
</dbReference>
<comment type="similarity">
    <text evidence="1 5">Belongs to the peptidase S8 family.</text>
</comment>
<protein>
    <submittedName>
        <fullName evidence="8">Peptidase S8/S53 subtilisin kexin sedolisin</fullName>
    </submittedName>
</protein>
<dbReference type="GO" id="GO:0004252">
    <property type="term" value="F:serine-type endopeptidase activity"/>
    <property type="evidence" value="ECO:0007669"/>
    <property type="project" value="UniProtKB-UniRule"/>
</dbReference>
<keyword evidence="2 5" id="KW-0645">Protease</keyword>
<dbReference type="PROSITE" id="PS51892">
    <property type="entry name" value="SUBTILASE"/>
    <property type="match status" value="1"/>
</dbReference>
<name>A0A290ZBU4_9PSEU</name>
<dbReference type="InterPro" id="IPR050131">
    <property type="entry name" value="Peptidase_S8_subtilisin-like"/>
</dbReference>
<feature type="active site" description="Charge relay system" evidence="5">
    <location>
        <position position="361"/>
    </location>
</feature>
<feature type="domain" description="Peptidase S8/S53" evidence="7">
    <location>
        <begin position="146"/>
        <end position="377"/>
    </location>
</feature>
<dbReference type="SUPFAM" id="SSF52743">
    <property type="entry name" value="Subtilisin-like"/>
    <property type="match status" value="1"/>
</dbReference>
<feature type="active site" description="Charge relay system" evidence="5">
    <location>
        <position position="197"/>
    </location>
</feature>
<evidence type="ECO:0000313" key="9">
    <source>
        <dbReference type="Proteomes" id="UP000218505"/>
    </source>
</evidence>
<evidence type="ECO:0000256" key="3">
    <source>
        <dbReference type="ARBA" id="ARBA00022801"/>
    </source>
</evidence>
<evidence type="ECO:0000256" key="6">
    <source>
        <dbReference type="SAM" id="MobiDB-lite"/>
    </source>
</evidence>
<evidence type="ECO:0000259" key="7">
    <source>
        <dbReference type="Pfam" id="PF00082"/>
    </source>
</evidence>
<evidence type="ECO:0000256" key="2">
    <source>
        <dbReference type="ARBA" id="ARBA00022670"/>
    </source>
</evidence>
<evidence type="ECO:0000256" key="4">
    <source>
        <dbReference type="ARBA" id="ARBA00022825"/>
    </source>
</evidence>
<dbReference type="PANTHER" id="PTHR43806">
    <property type="entry name" value="PEPTIDASE S8"/>
    <property type="match status" value="1"/>
</dbReference>
<dbReference type="AlphaFoldDB" id="A0A290ZBU4"/>
<dbReference type="GO" id="GO:0006508">
    <property type="term" value="P:proteolysis"/>
    <property type="evidence" value="ECO:0007669"/>
    <property type="project" value="UniProtKB-KW"/>
</dbReference>
<gene>
    <name evidence="8" type="ORF">CNX65_26950</name>
</gene>
<keyword evidence="9" id="KW-1185">Reference proteome</keyword>
<dbReference type="Proteomes" id="UP000218505">
    <property type="component" value="Chromosome"/>
</dbReference>
<feature type="region of interest" description="Disordered" evidence="6">
    <location>
        <begin position="112"/>
        <end position="144"/>
    </location>
</feature>
<dbReference type="Pfam" id="PF00082">
    <property type="entry name" value="Peptidase_S8"/>
    <property type="match status" value="1"/>
</dbReference>
<dbReference type="InterPro" id="IPR036852">
    <property type="entry name" value="Peptidase_S8/S53_dom_sf"/>
</dbReference>
<dbReference type="PRINTS" id="PR00723">
    <property type="entry name" value="SUBTILISIN"/>
</dbReference>
<dbReference type="InterPro" id="IPR015500">
    <property type="entry name" value="Peptidase_S8_subtilisin-rel"/>
</dbReference>
<evidence type="ECO:0000313" key="8">
    <source>
        <dbReference type="EMBL" id="ATE56466.1"/>
    </source>
</evidence>
<dbReference type="InterPro" id="IPR023828">
    <property type="entry name" value="Peptidase_S8_Ser-AS"/>
</dbReference>
<accession>A0A290ZBU4</accession>
<feature type="active site" description="Charge relay system" evidence="5">
    <location>
        <position position="155"/>
    </location>
</feature>